<dbReference type="InterPro" id="IPR036259">
    <property type="entry name" value="MFS_trans_sf"/>
</dbReference>
<proteinExistence type="predicted"/>
<evidence type="ECO:0000313" key="2">
    <source>
        <dbReference type="EMBL" id="RZN60655.1"/>
    </source>
</evidence>
<keyword evidence="1" id="KW-1133">Transmembrane helix</keyword>
<evidence type="ECO:0000256" key="1">
    <source>
        <dbReference type="SAM" id="Phobius"/>
    </source>
</evidence>
<feature type="transmembrane region" description="Helical" evidence="1">
    <location>
        <begin position="48"/>
        <end position="69"/>
    </location>
</feature>
<comment type="caution">
    <text evidence="2">The sequence shown here is derived from an EMBL/GenBank/DDBJ whole genome shotgun (WGS) entry which is preliminary data.</text>
</comment>
<dbReference type="Proteomes" id="UP000316217">
    <property type="component" value="Unassembled WGS sequence"/>
</dbReference>
<name>A0A520KJ18_9CREN</name>
<feature type="transmembrane region" description="Helical" evidence="1">
    <location>
        <begin position="99"/>
        <end position="119"/>
    </location>
</feature>
<dbReference type="EMBL" id="RXII01000085">
    <property type="protein sequence ID" value="RZN60655.1"/>
    <property type="molecule type" value="Genomic_DNA"/>
</dbReference>
<keyword evidence="1" id="KW-0472">Membrane</keyword>
<dbReference type="SUPFAM" id="SSF103473">
    <property type="entry name" value="MFS general substrate transporter"/>
    <property type="match status" value="1"/>
</dbReference>
<keyword evidence="1" id="KW-0812">Transmembrane</keyword>
<protein>
    <recommendedName>
        <fullName evidence="4">MFS transporter</fullName>
    </recommendedName>
</protein>
<feature type="transmembrane region" description="Helical" evidence="1">
    <location>
        <begin position="6"/>
        <end position="27"/>
    </location>
</feature>
<evidence type="ECO:0008006" key="4">
    <source>
        <dbReference type="Google" id="ProtNLM"/>
    </source>
</evidence>
<organism evidence="2 3">
    <name type="scientific">Candidatus Methanodesulfokora washburnensis</name>
    <dbReference type="NCBI Taxonomy" id="2478471"/>
    <lineage>
        <taxon>Archaea</taxon>
        <taxon>Thermoproteota</taxon>
        <taxon>Candidatus Korarchaeia</taxon>
        <taxon>Candidatus Korarchaeia incertae sedis</taxon>
        <taxon>Candidatus Methanodesulfokora</taxon>
    </lineage>
</organism>
<gene>
    <name evidence="2" type="ORF">EF810_05620</name>
</gene>
<reference evidence="2 3" key="1">
    <citation type="journal article" date="2019" name="Nat. Microbiol.">
        <title>Wide diversity of methane and short-chain alkane metabolisms in uncultured archaea.</title>
        <authorList>
            <person name="Borrel G."/>
            <person name="Adam P.S."/>
            <person name="McKay L.J."/>
            <person name="Chen L.X."/>
            <person name="Sierra-Garcia I.N."/>
            <person name="Sieber C.M."/>
            <person name="Letourneur Q."/>
            <person name="Ghozlane A."/>
            <person name="Andersen G.L."/>
            <person name="Li W.J."/>
            <person name="Hallam S.J."/>
            <person name="Muyzer G."/>
            <person name="de Oliveira V.M."/>
            <person name="Inskeep W.P."/>
            <person name="Banfield J.F."/>
            <person name="Gribaldo S."/>
        </authorList>
    </citation>
    <scope>NUCLEOTIDE SEQUENCE [LARGE SCALE GENOMIC DNA]</scope>
    <source>
        <strain evidence="2">NM4</strain>
    </source>
</reference>
<dbReference type="AlphaFoldDB" id="A0A520KJ18"/>
<accession>A0A520KJ18</accession>
<sequence>MDTPLYIAVIYMLLLGMGTGLFVTPNASSIVISAPPERRGVASSMRTISFNLGFAISLNLAILVMTQFIPYSIASKLITEDYSGIVDDIARDLQNLSVALSQTFKVQSIIMAVAMIFSISRSMRD</sequence>
<evidence type="ECO:0000313" key="3">
    <source>
        <dbReference type="Proteomes" id="UP000316217"/>
    </source>
</evidence>
<dbReference type="Gene3D" id="1.20.1250.20">
    <property type="entry name" value="MFS general substrate transporter like domains"/>
    <property type="match status" value="1"/>
</dbReference>